<organism evidence="1">
    <name type="scientific">marine sediment metagenome</name>
    <dbReference type="NCBI Taxonomy" id="412755"/>
    <lineage>
        <taxon>unclassified sequences</taxon>
        <taxon>metagenomes</taxon>
        <taxon>ecological metagenomes</taxon>
    </lineage>
</organism>
<comment type="caution">
    <text evidence="1">The sequence shown here is derived from an EMBL/GenBank/DDBJ whole genome shotgun (WGS) entry which is preliminary data.</text>
</comment>
<gene>
    <name evidence="1" type="ORF">LCGC14_1038190</name>
</gene>
<protein>
    <submittedName>
        <fullName evidence="1">Uncharacterized protein</fullName>
    </submittedName>
</protein>
<proteinExistence type="predicted"/>
<accession>A0A0F9NE93</accession>
<name>A0A0F9NE93_9ZZZZ</name>
<dbReference type="AlphaFoldDB" id="A0A0F9NE93"/>
<evidence type="ECO:0000313" key="1">
    <source>
        <dbReference type="EMBL" id="KKN10277.1"/>
    </source>
</evidence>
<reference evidence="1" key="1">
    <citation type="journal article" date="2015" name="Nature">
        <title>Complex archaea that bridge the gap between prokaryotes and eukaryotes.</title>
        <authorList>
            <person name="Spang A."/>
            <person name="Saw J.H."/>
            <person name="Jorgensen S.L."/>
            <person name="Zaremba-Niedzwiedzka K."/>
            <person name="Martijn J."/>
            <person name="Lind A.E."/>
            <person name="van Eijk R."/>
            <person name="Schleper C."/>
            <person name="Guy L."/>
            <person name="Ettema T.J."/>
        </authorList>
    </citation>
    <scope>NUCLEOTIDE SEQUENCE</scope>
</reference>
<dbReference type="EMBL" id="LAZR01004259">
    <property type="protein sequence ID" value="KKN10277.1"/>
    <property type="molecule type" value="Genomic_DNA"/>
</dbReference>
<sequence length="158" mass="16163">MAATLLPLLALIAFLATRKDDPTTAAPALAPPVPPPQVGIPPGTTFPTPGFVPSFPSGDPPPLPGDISLGVIPGMVPGATSCAYSAAVETPDIAFQEFAIGTLPSQLMGFQDVYESGLLTWFNSTDLPPGFWMLLRNCGGIGSIVIATRLVPGAPLPA</sequence>